<dbReference type="eggNOG" id="COG4974">
    <property type="taxonomic scope" value="Bacteria"/>
</dbReference>
<keyword evidence="4" id="KW-0233">DNA recombination</keyword>
<dbReference type="GO" id="GO:0003677">
    <property type="term" value="F:DNA binding"/>
    <property type="evidence" value="ECO:0007669"/>
    <property type="project" value="UniProtKB-UniRule"/>
</dbReference>
<dbReference type="AlphaFoldDB" id="F9DR02"/>
<keyword evidence="2" id="KW-0229">DNA integration</keyword>
<evidence type="ECO:0000256" key="2">
    <source>
        <dbReference type="ARBA" id="ARBA00022908"/>
    </source>
</evidence>
<evidence type="ECO:0000313" key="9">
    <source>
        <dbReference type="Proteomes" id="UP000005316"/>
    </source>
</evidence>
<dbReference type="HOGENOM" id="CLU_027562_9_5_9"/>
<dbReference type="InterPro" id="IPR004107">
    <property type="entry name" value="Integrase_SAM-like_N"/>
</dbReference>
<dbReference type="Pfam" id="PF00589">
    <property type="entry name" value="Phage_integrase"/>
    <property type="match status" value="1"/>
</dbReference>
<evidence type="ECO:0000256" key="3">
    <source>
        <dbReference type="ARBA" id="ARBA00023125"/>
    </source>
</evidence>
<comment type="similarity">
    <text evidence="1">Belongs to the 'phage' integrase family.</text>
</comment>
<dbReference type="CDD" id="cd00796">
    <property type="entry name" value="INT_Rci_Hp1_C"/>
    <property type="match status" value="1"/>
</dbReference>
<feature type="domain" description="Tyr recombinase" evidence="6">
    <location>
        <begin position="118"/>
        <end position="296"/>
    </location>
</feature>
<dbReference type="PROSITE" id="PS51898">
    <property type="entry name" value="TYR_RECOMBINASE"/>
    <property type="match status" value="1"/>
</dbReference>
<evidence type="ECO:0000256" key="1">
    <source>
        <dbReference type="ARBA" id="ARBA00008857"/>
    </source>
</evidence>
<accession>F9DR02</accession>
<comment type="caution">
    <text evidence="8">The sequence shown here is derived from an EMBL/GenBank/DDBJ whole genome shotgun (WGS) entry which is preliminary data.</text>
</comment>
<sequence length="298" mass="34659">MMVMSLQGYDFDKCNKLFLEQLRRQEYSKETIDGYRKDLENFRCFMRTVISKEDFSVDLINKRVLLDFMDAGRVRGNKASTIGRRLSTLKSFYKFLVYELDYPVDEAARIRTPKVYVPLKDILSAAEVQRLLQSAKQLPPCYSLLFNALYYTGSRLTPIRMLEKQHVHLKEKLIYLSEVKGGKDHYLPLHPHLKDLFESYFTEHLSTTSNYVFPSNRIPSQPLSASDIRNKLRYAARLADLSETITPHTLRHCTATHLTIQNVPQTKIATILGHADLRSTMRYQHLAVEHLRDSLDLL</sequence>
<evidence type="ECO:0000259" key="7">
    <source>
        <dbReference type="PROSITE" id="PS51900"/>
    </source>
</evidence>
<dbReference type="GO" id="GO:0015074">
    <property type="term" value="P:DNA integration"/>
    <property type="evidence" value="ECO:0007669"/>
    <property type="project" value="UniProtKB-KW"/>
</dbReference>
<dbReference type="InterPro" id="IPR002104">
    <property type="entry name" value="Integrase_catalytic"/>
</dbReference>
<dbReference type="EMBL" id="AFPZ01000032">
    <property type="protein sequence ID" value="EGQ26774.1"/>
    <property type="molecule type" value="Genomic_DNA"/>
</dbReference>
<dbReference type="PROSITE" id="PS51900">
    <property type="entry name" value="CB"/>
    <property type="match status" value="1"/>
</dbReference>
<dbReference type="GO" id="GO:0006310">
    <property type="term" value="P:DNA recombination"/>
    <property type="evidence" value="ECO:0007669"/>
    <property type="project" value="UniProtKB-KW"/>
</dbReference>
<dbReference type="PANTHER" id="PTHR30349:SF41">
    <property type="entry name" value="INTEGRASE_RECOMBINASE PROTEIN MJ0367-RELATED"/>
    <property type="match status" value="1"/>
</dbReference>
<dbReference type="Proteomes" id="UP000005316">
    <property type="component" value="Unassembled WGS sequence"/>
</dbReference>
<dbReference type="InterPro" id="IPR013762">
    <property type="entry name" value="Integrase-like_cat_sf"/>
</dbReference>
<dbReference type="InterPro" id="IPR050090">
    <property type="entry name" value="Tyrosine_recombinase_XerCD"/>
</dbReference>
<evidence type="ECO:0000256" key="5">
    <source>
        <dbReference type="PROSITE-ProRule" id="PRU01248"/>
    </source>
</evidence>
<gene>
    <name evidence="8" type="ORF">HMPREF9372_1232</name>
</gene>
<dbReference type="OrthoDB" id="2432698at2"/>
<dbReference type="InterPro" id="IPR010998">
    <property type="entry name" value="Integrase_recombinase_N"/>
</dbReference>
<protein>
    <submittedName>
        <fullName evidence="8">Phage integrase family site-specific recombinase</fullName>
    </submittedName>
</protein>
<name>F9DR02_9BACL</name>
<dbReference type="Pfam" id="PF02899">
    <property type="entry name" value="Phage_int_SAM_1"/>
    <property type="match status" value="1"/>
</dbReference>
<proteinExistence type="inferred from homology"/>
<dbReference type="InterPro" id="IPR011010">
    <property type="entry name" value="DNA_brk_join_enz"/>
</dbReference>
<feature type="domain" description="Core-binding (CB)" evidence="7">
    <location>
        <begin position="9"/>
        <end position="97"/>
    </location>
</feature>
<evidence type="ECO:0000313" key="8">
    <source>
        <dbReference type="EMBL" id="EGQ26774.1"/>
    </source>
</evidence>
<reference evidence="8 9" key="1">
    <citation type="submission" date="2011-04" db="EMBL/GenBank/DDBJ databases">
        <authorList>
            <person name="Muzny D."/>
            <person name="Qin X."/>
            <person name="Deng J."/>
            <person name="Jiang H."/>
            <person name="Liu Y."/>
            <person name="Qu J."/>
            <person name="Song X.-Z."/>
            <person name="Zhang L."/>
            <person name="Thornton R."/>
            <person name="Coyle M."/>
            <person name="Francisco L."/>
            <person name="Jackson L."/>
            <person name="Javaid M."/>
            <person name="Korchina V."/>
            <person name="Kovar C."/>
            <person name="Mata R."/>
            <person name="Mathew T."/>
            <person name="Ngo R."/>
            <person name="Nguyen L."/>
            <person name="Nguyen N."/>
            <person name="Okwuonu G."/>
            <person name="Ongeri F."/>
            <person name="Pham C."/>
            <person name="Simmons D."/>
            <person name="Wilczek-Boney K."/>
            <person name="Hale W."/>
            <person name="Jakkamsetti A."/>
            <person name="Pham P."/>
            <person name="Ruth R."/>
            <person name="San Lucas F."/>
            <person name="Warren J."/>
            <person name="Zhang J."/>
            <person name="Zhao Z."/>
            <person name="Zhou C."/>
            <person name="Zhu D."/>
            <person name="Lee S."/>
            <person name="Bess C."/>
            <person name="Blankenburg K."/>
            <person name="Forbes L."/>
            <person name="Fu Q."/>
            <person name="Gubbala S."/>
            <person name="Hirani K."/>
            <person name="Jayaseelan J.C."/>
            <person name="Lara F."/>
            <person name="Munidasa M."/>
            <person name="Palculict T."/>
            <person name="Patil S."/>
            <person name="Pu L.-L."/>
            <person name="Saada N."/>
            <person name="Tang L."/>
            <person name="Weissenberger G."/>
            <person name="Zhu Y."/>
            <person name="Hemphill L."/>
            <person name="Shang Y."/>
            <person name="Youmans B."/>
            <person name="Ayvaz T."/>
            <person name="Ross M."/>
            <person name="Santibanez J."/>
            <person name="Aqrawi P."/>
            <person name="Gross S."/>
            <person name="Joshi V."/>
            <person name="Fowler G."/>
            <person name="Nazareth L."/>
            <person name="Reid J."/>
            <person name="Worley K."/>
            <person name="Petrosino J."/>
            <person name="Highlander S."/>
            <person name="Gibbs R."/>
        </authorList>
    </citation>
    <scope>NUCLEOTIDE SEQUENCE [LARGE SCALE GENOMIC DNA]</scope>
    <source>
        <strain evidence="8 9">2681</strain>
    </source>
</reference>
<dbReference type="InterPro" id="IPR044068">
    <property type="entry name" value="CB"/>
</dbReference>
<keyword evidence="3 5" id="KW-0238">DNA-binding</keyword>
<evidence type="ECO:0000259" key="6">
    <source>
        <dbReference type="PROSITE" id="PS51898"/>
    </source>
</evidence>
<evidence type="ECO:0000256" key="4">
    <source>
        <dbReference type="ARBA" id="ARBA00023172"/>
    </source>
</evidence>
<dbReference type="PANTHER" id="PTHR30349">
    <property type="entry name" value="PHAGE INTEGRASE-RELATED"/>
    <property type="match status" value="1"/>
</dbReference>
<organism evidence="8 9">
    <name type="scientific">Sporosarcina newyorkensis 2681</name>
    <dbReference type="NCBI Taxonomy" id="1027292"/>
    <lineage>
        <taxon>Bacteria</taxon>
        <taxon>Bacillati</taxon>
        <taxon>Bacillota</taxon>
        <taxon>Bacilli</taxon>
        <taxon>Bacillales</taxon>
        <taxon>Caryophanaceae</taxon>
        <taxon>Sporosarcina</taxon>
    </lineage>
</organism>
<dbReference type="SUPFAM" id="SSF56349">
    <property type="entry name" value="DNA breaking-rejoining enzymes"/>
    <property type="match status" value="1"/>
</dbReference>
<dbReference type="Gene3D" id="1.10.443.10">
    <property type="entry name" value="Intergrase catalytic core"/>
    <property type="match status" value="1"/>
</dbReference>
<dbReference type="Gene3D" id="1.10.150.130">
    <property type="match status" value="1"/>
</dbReference>
<dbReference type="RefSeq" id="WP_009766099.1">
    <property type="nucleotide sequence ID" value="NZ_GL982997.1"/>
</dbReference>